<organism evidence="2 3">
    <name type="scientific">Tetraparma gracilis</name>
    <dbReference type="NCBI Taxonomy" id="2962635"/>
    <lineage>
        <taxon>Eukaryota</taxon>
        <taxon>Sar</taxon>
        <taxon>Stramenopiles</taxon>
        <taxon>Ochrophyta</taxon>
        <taxon>Bolidophyceae</taxon>
        <taxon>Parmales</taxon>
        <taxon>Triparmaceae</taxon>
        <taxon>Tetraparma</taxon>
    </lineage>
</organism>
<sequence length="176" mass="19290">MPRSLKRPAPASSPSAPPSRRAPRSRPFRQPAPPTPPTCPSSPEEDYPCLSQDTLGQFSLCSADLLHTPPRPRRAKLLSPLFSDSQASTLTCSEPSLPPPDDFEVAEALVLSGKHPSVPVPEELALPDLRPSPPAAGRSLSPRRNAARVNYNEANSSWWDRVWSPGKLTELLRYRK</sequence>
<proteinExistence type="predicted"/>
<feature type="compositionally biased region" description="Pro residues" evidence="1">
    <location>
        <begin position="30"/>
        <end position="40"/>
    </location>
</feature>
<dbReference type="EMBL" id="BRYB01003317">
    <property type="protein sequence ID" value="GMI34535.1"/>
    <property type="molecule type" value="Genomic_DNA"/>
</dbReference>
<evidence type="ECO:0000313" key="2">
    <source>
        <dbReference type="EMBL" id="GMI34535.1"/>
    </source>
</evidence>
<evidence type="ECO:0000313" key="3">
    <source>
        <dbReference type="Proteomes" id="UP001165060"/>
    </source>
</evidence>
<feature type="region of interest" description="Disordered" evidence="1">
    <location>
        <begin position="1"/>
        <end position="51"/>
    </location>
</feature>
<dbReference type="Proteomes" id="UP001165060">
    <property type="component" value="Unassembled WGS sequence"/>
</dbReference>
<evidence type="ECO:0000256" key="1">
    <source>
        <dbReference type="SAM" id="MobiDB-lite"/>
    </source>
</evidence>
<protein>
    <submittedName>
        <fullName evidence="2">Uncharacterized protein</fullName>
    </submittedName>
</protein>
<feature type="region of interest" description="Disordered" evidence="1">
    <location>
        <begin position="116"/>
        <end position="144"/>
    </location>
</feature>
<gene>
    <name evidence="2" type="ORF">TeGR_g13180</name>
</gene>
<comment type="caution">
    <text evidence="2">The sequence shown here is derived from an EMBL/GenBank/DDBJ whole genome shotgun (WGS) entry which is preliminary data.</text>
</comment>
<reference evidence="2 3" key="1">
    <citation type="journal article" date="2023" name="Commun. Biol.">
        <title>Genome analysis of Parmales, the sister group of diatoms, reveals the evolutionary specialization of diatoms from phago-mixotrophs to photoautotrophs.</title>
        <authorList>
            <person name="Ban H."/>
            <person name="Sato S."/>
            <person name="Yoshikawa S."/>
            <person name="Yamada K."/>
            <person name="Nakamura Y."/>
            <person name="Ichinomiya M."/>
            <person name="Sato N."/>
            <person name="Blanc-Mathieu R."/>
            <person name="Endo H."/>
            <person name="Kuwata A."/>
            <person name="Ogata H."/>
        </authorList>
    </citation>
    <scope>NUCLEOTIDE SEQUENCE [LARGE SCALE GENOMIC DNA]</scope>
</reference>
<keyword evidence="3" id="KW-1185">Reference proteome</keyword>
<accession>A0ABQ6MXH2</accession>
<name>A0ABQ6MXH2_9STRA</name>